<dbReference type="Pfam" id="PF03480">
    <property type="entry name" value="DctP"/>
    <property type="match status" value="1"/>
</dbReference>
<dbReference type="EMBL" id="UINC01001314">
    <property type="protein sequence ID" value="SUZ77361.1"/>
    <property type="molecule type" value="Genomic_DNA"/>
</dbReference>
<organism evidence="2">
    <name type="scientific">marine metagenome</name>
    <dbReference type="NCBI Taxonomy" id="408172"/>
    <lineage>
        <taxon>unclassified sequences</taxon>
        <taxon>metagenomes</taxon>
        <taxon>ecological metagenomes</taxon>
    </lineage>
</organism>
<dbReference type="PANTHER" id="PTHR33376:SF4">
    <property type="entry name" value="SIALIC ACID-BINDING PERIPLASMIC PROTEIN SIAP"/>
    <property type="match status" value="1"/>
</dbReference>
<dbReference type="InterPro" id="IPR038404">
    <property type="entry name" value="TRAP_DctP_sf"/>
</dbReference>
<gene>
    <name evidence="2" type="ORF">METZ01_LOCUS30215</name>
</gene>
<dbReference type="Gene3D" id="3.40.190.170">
    <property type="entry name" value="Bacterial extracellular solute-binding protein, family 7"/>
    <property type="match status" value="1"/>
</dbReference>
<dbReference type="NCBIfam" id="NF037995">
    <property type="entry name" value="TRAP_S1"/>
    <property type="match status" value="1"/>
</dbReference>
<accession>A0A381QDG4</accession>
<dbReference type="GO" id="GO:0055085">
    <property type="term" value="P:transmembrane transport"/>
    <property type="evidence" value="ECO:0007669"/>
    <property type="project" value="InterPro"/>
</dbReference>
<dbReference type="PANTHER" id="PTHR33376">
    <property type="match status" value="1"/>
</dbReference>
<evidence type="ECO:0000313" key="2">
    <source>
        <dbReference type="EMBL" id="SUZ77361.1"/>
    </source>
</evidence>
<evidence type="ECO:0008006" key="3">
    <source>
        <dbReference type="Google" id="ProtNLM"/>
    </source>
</evidence>
<sequence>MASLAPEGTVYHGMLIEMGQQWKKATNGEVILRVYPGGIIGDERDMIRKIRLGQFHAAAVSTEGLHEINPDVYVFSLPLVYDNYDDVEWMRSQMDDRIRRGMNNNGFELLTWADVGWVHHFSTEPVVYPEDLKKLKMFVWAGGYKAAELWKKGGFQPVPLASTDIMPGLQTGLIQSASTVSIFALSQQLFGIANYMLDMKWGLLTGALIIDSRTWNRIKPEYQKAMISISKTIIESKTNVIRDGGEAAISAMEEYGLKVHRQTPGELKVWKEFVGSWADEIRGGYIPVELYDTVQEIMNRKPK</sequence>
<name>A0A381QDG4_9ZZZZ</name>
<protein>
    <recommendedName>
        <fullName evidence="3">C4-dicarboxylate ABC transporter substrate-binding protein</fullName>
    </recommendedName>
</protein>
<dbReference type="CDD" id="cd13670">
    <property type="entry name" value="PBP2_TRAP_Tp0957_like"/>
    <property type="match status" value="1"/>
</dbReference>
<dbReference type="AlphaFoldDB" id="A0A381QDG4"/>
<dbReference type="InterPro" id="IPR018389">
    <property type="entry name" value="DctP_fam"/>
</dbReference>
<evidence type="ECO:0000256" key="1">
    <source>
        <dbReference type="ARBA" id="ARBA00022729"/>
    </source>
</evidence>
<reference evidence="2" key="1">
    <citation type="submission" date="2018-05" db="EMBL/GenBank/DDBJ databases">
        <authorList>
            <person name="Lanie J.A."/>
            <person name="Ng W.-L."/>
            <person name="Kazmierczak K.M."/>
            <person name="Andrzejewski T.M."/>
            <person name="Davidsen T.M."/>
            <person name="Wayne K.J."/>
            <person name="Tettelin H."/>
            <person name="Glass J.I."/>
            <person name="Rusch D."/>
            <person name="Podicherti R."/>
            <person name="Tsui H.-C.T."/>
            <person name="Winkler M.E."/>
        </authorList>
    </citation>
    <scope>NUCLEOTIDE SEQUENCE</scope>
</reference>
<proteinExistence type="predicted"/>
<keyword evidence="1" id="KW-0732">Signal</keyword>